<dbReference type="SUPFAM" id="SSF47789">
    <property type="entry name" value="C-terminal domain of RNA polymerase alpha subunit"/>
    <property type="match status" value="1"/>
</dbReference>
<sequence length="197" mass="23020">MLIPGEEKREVFMEILSGKDLYEVAEEHQISLDKVCQLYESAIRIINRNQEFFRSYRTKLAGLELEVRKLQIQNRNQKEHIKTLHTVFDKTRFLYKLDKYVTLEQADEDIPWLTVKLLSLNLLTELNLETRIKNCLRTLGIITVEDLLRYIKRGGGMRCLSGSRNFGAKSCKTLILELEKIGVMDSDGDSQLFKYIE</sequence>
<organism evidence="3 4">
    <name type="scientific">Bacteroides fragilis</name>
    <dbReference type="NCBI Taxonomy" id="817"/>
    <lineage>
        <taxon>Bacteria</taxon>
        <taxon>Pseudomonadati</taxon>
        <taxon>Bacteroidota</taxon>
        <taxon>Bacteroidia</taxon>
        <taxon>Bacteroidales</taxon>
        <taxon>Bacteroidaceae</taxon>
        <taxon>Bacteroides</taxon>
    </lineage>
</organism>
<feature type="coiled-coil region" evidence="1">
    <location>
        <begin position="53"/>
        <end position="80"/>
    </location>
</feature>
<dbReference type="EMBL" id="QRJE01000032">
    <property type="protein sequence ID" value="RHH07893.1"/>
    <property type="molecule type" value="Genomic_DNA"/>
</dbReference>
<dbReference type="Gene3D" id="1.10.150.20">
    <property type="entry name" value="5' to 3' exonuclease, C-terminal subdomain"/>
    <property type="match status" value="1"/>
</dbReference>
<name>A0A396BPH6_BACFG</name>
<evidence type="ECO:0000259" key="2">
    <source>
        <dbReference type="Pfam" id="PF03118"/>
    </source>
</evidence>
<gene>
    <name evidence="3" type="ORF">DW228_18340</name>
</gene>
<proteinExistence type="predicted"/>
<feature type="domain" description="RNA polymerase alpha subunit C-terminal" evidence="2">
    <location>
        <begin position="123"/>
        <end position="176"/>
    </location>
</feature>
<dbReference type="Pfam" id="PF03118">
    <property type="entry name" value="RNA_pol_A_CTD"/>
    <property type="match status" value="1"/>
</dbReference>
<accession>A0A396BPH6</accession>
<evidence type="ECO:0000256" key="1">
    <source>
        <dbReference type="SAM" id="Coils"/>
    </source>
</evidence>
<dbReference type="GO" id="GO:0003899">
    <property type="term" value="F:DNA-directed RNA polymerase activity"/>
    <property type="evidence" value="ECO:0007669"/>
    <property type="project" value="InterPro"/>
</dbReference>
<dbReference type="GO" id="GO:0003677">
    <property type="term" value="F:DNA binding"/>
    <property type="evidence" value="ECO:0007669"/>
    <property type="project" value="InterPro"/>
</dbReference>
<keyword evidence="1" id="KW-0175">Coiled coil</keyword>
<protein>
    <recommendedName>
        <fullName evidence="2">RNA polymerase alpha subunit C-terminal domain-containing protein</fullName>
    </recommendedName>
</protein>
<dbReference type="AlphaFoldDB" id="A0A396BPH6"/>
<comment type="caution">
    <text evidence="3">The sequence shown here is derived from an EMBL/GenBank/DDBJ whole genome shotgun (WGS) entry which is preliminary data.</text>
</comment>
<dbReference type="InterPro" id="IPR011260">
    <property type="entry name" value="RNAP_asu_C"/>
</dbReference>
<dbReference type="GO" id="GO:0006351">
    <property type="term" value="P:DNA-templated transcription"/>
    <property type="evidence" value="ECO:0007669"/>
    <property type="project" value="InterPro"/>
</dbReference>
<dbReference type="Proteomes" id="UP000266644">
    <property type="component" value="Unassembled WGS sequence"/>
</dbReference>
<evidence type="ECO:0000313" key="3">
    <source>
        <dbReference type="EMBL" id="RHH07893.1"/>
    </source>
</evidence>
<evidence type="ECO:0000313" key="4">
    <source>
        <dbReference type="Proteomes" id="UP000266644"/>
    </source>
</evidence>
<reference evidence="3 4" key="1">
    <citation type="submission" date="2018-08" db="EMBL/GenBank/DDBJ databases">
        <title>A genome reference for cultivated species of the human gut microbiota.</title>
        <authorList>
            <person name="Zou Y."/>
            <person name="Xue W."/>
            <person name="Luo G."/>
        </authorList>
    </citation>
    <scope>NUCLEOTIDE SEQUENCE [LARGE SCALE GENOMIC DNA]</scope>
    <source>
        <strain evidence="3 4">AM18-6</strain>
    </source>
</reference>